<name>A0A239WEH9_9ACTN</name>
<comment type="similarity">
    <text evidence="1 8 9">Belongs to the GreA/GreB family.</text>
</comment>
<evidence type="ECO:0000256" key="3">
    <source>
        <dbReference type="ARBA" id="ARBA00023015"/>
    </source>
</evidence>
<dbReference type="FunFam" id="1.10.287.180:FF:000001">
    <property type="entry name" value="Transcription elongation factor GreA"/>
    <property type="match status" value="1"/>
</dbReference>
<dbReference type="NCBIfam" id="NF001262">
    <property type="entry name" value="PRK00226.1-3"/>
    <property type="match status" value="1"/>
</dbReference>
<keyword evidence="4 8" id="KW-0238">DNA-binding</keyword>
<dbReference type="InterPro" id="IPR022691">
    <property type="entry name" value="Tscrpt_elong_fac_GreA/B_N"/>
</dbReference>
<reference evidence="12 13" key="1">
    <citation type="submission" date="2017-06" db="EMBL/GenBank/DDBJ databases">
        <authorList>
            <consortium name="Pathogen Informatics"/>
        </authorList>
    </citation>
    <scope>NUCLEOTIDE SEQUENCE [LARGE SCALE GENOMIC DNA]</scope>
    <source>
        <strain evidence="12 13">NCTC11865</strain>
    </source>
</reference>
<evidence type="ECO:0000256" key="9">
    <source>
        <dbReference type="RuleBase" id="RU000556"/>
    </source>
</evidence>
<keyword evidence="3 8" id="KW-0805">Transcription regulation</keyword>
<dbReference type="Gene3D" id="1.10.287.180">
    <property type="entry name" value="Transcription elongation factor, GreA/GreB, N-terminal domain"/>
    <property type="match status" value="1"/>
</dbReference>
<dbReference type="SUPFAM" id="SSF46557">
    <property type="entry name" value="GreA transcript cleavage protein, N-terminal domain"/>
    <property type="match status" value="1"/>
</dbReference>
<dbReference type="InterPro" id="IPR023459">
    <property type="entry name" value="Tscrpt_elong_fac_GreA/B_fam"/>
</dbReference>
<evidence type="ECO:0000256" key="1">
    <source>
        <dbReference type="ARBA" id="ARBA00008213"/>
    </source>
</evidence>
<evidence type="ECO:0000256" key="4">
    <source>
        <dbReference type="ARBA" id="ARBA00023125"/>
    </source>
</evidence>
<gene>
    <name evidence="8 12" type="primary">greA</name>
    <name evidence="12" type="ORF">SAMEA4412665_00874</name>
</gene>
<dbReference type="GO" id="GO:0070063">
    <property type="term" value="F:RNA polymerase binding"/>
    <property type="evidence" value="ECO:0007669"/>
    <property type="project" value="InterPro"/>
</dbReference>
<comment type="function">
    <text evidence="6 8 9">Necessary for efficient RNA polymerase transcription elongation past template-encoded arresting sites. The arresting sites in DNA have the property of trapping a certain fraction of elongating RNA polymerases that pass through, resulting in locked ternary complexes. Cleavage of the nascent transcript by cleavage factors such as GreA or GreB allows the resumption of elongation from the new 3'terminus. GreA releases sequences of 2 to 3 nucleotides.</text>
</comment>
<feature type="domain" description="Transcription elongation factor GreA/GreB N-terminal" evidence="11">
    <location>
        <begin position="8"/>
        <end position="78"/>
    </location>
</feature>
<dbReference type="GO" id="GO:0032784">
    <property type="term" value="P:regulation of DNA-templated transcription elongation"/>
    <property type="evidence" value="ECO:0007669"/>
    <property type="project" value="UniProtKB-UniRule"/>
</dbReference>
<protein>
    <recommendedName>
        <fullName evidence="2 8">Transcription elongation factor GreA</fullName>
    </recommendedName>
    <alternativeName>
        <fullName evidence="7 8">Transcript cleavage factor GreA</fullName>
    </alternativeName>
</protein>
<dbReference type="HAMAP" id="MF_00105">
    <property type="entry name" value="GreA_GreB"/>
    <property type="match status" value="1"/>
</dbReference>
<dbReference type="InterPro" id="IPR028624">
    <property type="entry name" value="Tscrpt_elong_fac_GreA/B"/>
</dbReference>
<evidence type="ECO:0000256" key="6">
    <source>
        <dbReference type="ARBA" id="ARBA00024916"/>
    </source>
</evidence>
<keyword evidence="5 8" id="KW-0804">Transcription</keyword>
<evidence type="ECO:0000313" key="13">
    <source>
        <dbReference type="Proteomes" id="UP000215332"/>
    </source>
</evidence>
<evidence type="ECO:0000256" key="7">
    <source>
        <dbReference type="ARBA" id="ARBA00030776"/>
    </source>
</evidence>
<dbReference type="PANTHER" id="PTHR30437">
    <property type="entry name" value="TRANSCRIPTION ELONGATION FACTOR GREA"/>
    <property type="match status" value="1"/>
</dbReference>
<dbReference type="InterPro" id="IPR006359">
    <property type="entry name" value="Tscrpt_elong_fac_GreA"/>
</dbReference>
<dbReference type="NCBIfam" id="TIGR01462">
    <property type="entry name" value="greA"/>
    <property type="match status" value="1"/>
</dbReference>
<evidence type="ECO:0000256" key="2">
    <source>
        <dbReference type="ARBA" id="ARBA00013729"/>
    </source>
</evidence>
<dbReference type="AlphaFoldDB" id="A0A239WEH9"/>
<dbReference type="InterPro" id="IPR018151">
    <property type="entry name" value="TF_GreA/GreB_CS"/>
</dbReference>
<dbReference type="eggNOG" id="COG0782">
    <property type="taxonomic scope" value="Bacteria"/>
</dbReference>
<dbReference type="InterPro" id="IPR001437">
    <property type="entry name" value="Tscrpt_elong_fac_GreA/B_C"/>
</dbReference>
<evidence type="ECO:0000259" key="11">
    <source>
        <dbReference type="Pfam" id="PF03449"/>
    </source>
</evidence>
<dbReference type="GO" id="GO:0003677">
    <property type="term" value="F:DNA binding"/>
    <property type="evidence" value="ECO:0007669"/>
    <property type="project" value="UniProtKB-UniRule"/>
</dbReference>
<dbReference type="Gene3D" id="3.10.50.30">
    <property type="entry name" value="Transcription elongation factor, GreA/GreB, C-terminal domain"/>
    <property type="match status" value="1"/>
</dbReference>
<evidence type="ECO:0000259" key="10">
    <source>
        <dbReference type="Pfam" id="PF01272"/>
    </source>
</evidence>
<dbReference type="KEGG" id="cgrn:4412665_00874"/>
<dbReference type="InterPro" id="IPR036805">
    <property type="entry name" value="Tscrpt_elong_fac_GreA/B_N_sf"/>
</dbReference>
<dbReference type="Pfam" id="PF03449">
    <property type="entry name" value="GreA_GreB_N"/>
    <property type="match status" value="1"/>
</dbReference>
<sequence length="168" mass="18092">MSESESTVWLTQEAYDKLREELDYLKGEGRTTIANKIAEARAEGDLSENGGYHAAREEQGQAEARIRQLEQMLREAKVGEAPSTPDEVVPGSKVTVAYSGDEDDTETFLLGSREVMGIDDSVDVSVYSPQAPLGGAVVGHHTGETVSYKAPNGKTIEVKILSVEGFSA</sequence>
<accession>A0A239WEH9</accession>
<dbReference type="InterPro" id="IPR036953">
    <property type="entry name" value="GreA/GreB_C_sf"/>
</dbReference>
<evidence type="ECO:0000256" key="5">
    <source>
        <dbReference type="ARBA" id="ARBA00023163"/>
    </source>
</evidence>
<organism evidence="12 13">
    <name type="scientific">Cutibacterium granulosum</name>
    <dbReference type="NCBI Taxonomy" id="33011"/>
    <lineage>
        <taxon>Bacteria</taxon>
        <taxon>Bacillati</taxon>
        <taxon>Actinomycetota</taxon>
        <taxon>Actinomycetes</taxon>
        <taxon>Propionibacteriales</taxon>
        <taxon>Propionibacteriaceae</taxon>
        <taxon>Cutibacterium</taxon>
    </lineage>
</organism>
<evidence type="ECO:0000256" key="8">
    <source>
        <dbReference type="HAMAP-Rule" id="MF_00105"/>
    </source>
</evidence>
<dbReference type="PROSITE" id="PS00829">
    <property type="entry name" value="GREAB_1"/>
    <property type="match status" value="1"/>
</dbReference>
<evidence type="ECO:0000313" key="12">
    <source>
        <dbReference type="EMBL" id="SNV32911.1"/>
    </source>
</evidence>
<dbReference type="PANTHER" id="PTHR30437:SF4">
    <property type="entry name" value="TRANSCRIPTION ELONGATION FACTOR GREA"/>
    <property type="match status" value="1"/>
</dbReference>
<dbReference type="PIRSF" id="PIRSF006092">
    <property type="entry name" value="GreA_GreB"/>
    <property type="match status" value="1"/>
</dbReference>
<dbReference type="Proteomes" id="UP000215332">
    <property type="component" value="Chromosome 1"/>
</dbReference>
<dbReference type="EMBL" id="LT906441">
    <property type="protein sequence ID" value="SNV32911.1"/>
    <property type="molecule type" value="Genomic_DNA"/>
</dbReference>
<dbReference type="RefSeq" id="WP_021104585.1">
    <property type="nucleotide sequence ID" value="NZ_JAWFFS010000056.1"/>
</dbReference>
<dbReference type="SUPFAM" id="SSF54534">
    <property type="entry name" value="FKBP-like"/>
    <property type="match status" value="1"/>
</dbReference>
<feature type="domain" description="Transcription elongation factor GreA/GreB C-terminal" evidence="10">
    <location>
        <begin position="85"/>
        <end position="164"/>
    </location>
</feature>
<dbReference type="GO" id="GO:0006354">
    <property type="term" value="P:DNA-templated transcription elongation"/>
    <property type="evidence" value="ECO:0007669"/>
    <property type="project" value="TreeGrafter"/>
</dbReference>
<proteinExistence type="inferred from homology"/>
<dbReference type="Pfam" id="PF01272">
    <property type="entry name" value="GreA_GreB"/>
    <property type="match status" value="1"/>
</dbReference>